<dbReference type="InterPro" id="IPR009910">
    <property type="entry name" value="DUF1450"/>
</dbReference>
<protein>
    <submittedName>
        <fullName evidence="1">Uncharacterized protein YuzB (UPF0349 family)</fullName>
    </submittedName>
</protein>
<dbReference type="RefSeq" id="WP_312894321.1">
    <property type="nucleotide sequence ID" value="NZ_JAGGLB010000001.1"/>
</dbReference>
<comment type="caution">
    <text evidence="1">The sequence shown here is derived from an EMBL/GenBank/DDBJ whole genome shotgun (WGS) entry which is preliminary data.</text>
</comment>
<dbReference type="EMBL" id="JAGGLB010000001">
    <property type="protein sequence ID" value="MBP1988462.1"/>
    <property type="molecule type" value="Genomic_DNA"/>
</dbReference>
<sequence>MIVVALGLVVVEVCERNAIASLPLEDLEAEYPEIAVLRTNCLTMCHLCGALPYAMVNSKRVFAKTEVQCLSLMKKAVEEEIKVWQC</sequence>
<gene>
    <name evidence="1" type="ORF">J2Z66_000057</name>
</gene>
<name>A0ABS4ILL1_9BACL</name>
<proteinExistence type="predicted"/>
<dbReference type="Pfam" id="PF07293">
    <property type="entry name" value="DUF1450"/>
    <property type="match status" value="1"/>
</dbReference>
<organism evidence="1 2">
    <name type="scientific">Paenibacillus eucommiae</name>
    <dbReference type="NCBI Taxonomy" id="1355755"/>
    <lineage>
        <taxon>Bacteria</taxon>
        <taxon>Bacillati</taxon>
        <taxon>Bacillota</taxon>
        <taxon>Bacilli</taxon>
        <taxon>Bacillales</taxon>
        <taxon>Paenibacillaceae</taxon>
        <taxon>Paenibacillus</taxon>
    </lineage>
</organism>
<accession>A0ABS4ILL1</accession>
<keyword evidence="2" id="KW-1185">Reference proteome</keyword>
<evidence type="ECO:0000313" key="2">
    <source>
        <dbReference type="Proteomes" id="UP001519287"/>
    </source>
</evidence>
<evidence type="ECO:0000313" key="1">
    <source>
        <dbReference type="EMBL" id="MBP1988462.1"/>
    </source>
</evidence>
<dbReference type="Proteomes" id="UP001519287">
    <property type="component" value="Unassembled WGS sequence"/>
</dbReference>
<reference evidence="1 2" key="1">
    <citation type="submission" date="2021-03" db="EMBL/GenBank/DDBJ databases">
        <title>Genomic Encyclopedia of Type Strains, Phase IV (KMG-IV): sequencing the most valuable type-strain genomes for metagenomic binning, comparative biology and taxonomic classification.</title>
        <authorList>
            <person name="Goeker M."/>
        </authorList>
    </citation>
    <scope>NUCLEOTIDE SEQUENCE [LARGE SCALE GENOMIC DNA]</scope>
    <source>
        <strain evidence="1 2">DSM 26048</strain>
    </source>
</reference>